<evidence type="ECO:0000256" key="2">
    <source>
        <dbReference type="SAM" id="SignalP"/>
    </source>
</evidence>
<gene>
    <name evidence="3" type="ORF">NDU88_006561</name>
</gene>
<proteinExistence type="predicted"/>
<dbReference type="AlphaFoldDB" id="A0AAV7PLC5"/>
<accession>A0AAV7PLC5</accession>
<feature type="signal peptide" evidence="2">
    <location>
        <begin position="1"/>
        <end position="23"/>
    </location>
</feature>
<sequence length="179" mass="18588">MEESFLFQILSALTAACWGVGQGGSGPWLLACWWRNPAKEPRPVGPKLEACPAARRAGLAVGGGPAAARICALCLQLDFGRVPPDLGCTSAARVVDSALPPVSGSPEPMLQPGEQGQQSAVAGEDRWVLELHWLPAGARGRGRTPAVGSVGSAGIQRGRDREAEADPGPMDKSSDGRWG</sequence>
<comment type="caution">
    <text evidence="3">The sequence shown here is derived from an EMBL/GenBank/DDBJ whole genome shotgun (WGS) entry which is preliminary data.</text>
</comment>
<keyword evidence="4" id="KW-1185">Reference proteome</keyword>
<protein>
    <submittedName>
        <fullName evidence="3">Uncharacterized protein</fullName>
    </submittedName>
</protein>
<keyword evidence="2" id="KW-0732">Signal</keyword>
<reference evidence="3" key="1">
    <citation type="journal article" date="2022" name="bioRxiv">
        <title>Sequencing and chromosome-scale assembly of the giantPleurodeles waltlgenome.</title>
        <authorList>
            <person name="Brown T."/>
            <person name="Elewa A."/>
            <person name="Iarovenko S."/>
            <person name="Subramanian E."/>
            <person name="Araus A.J."/>
            <person name="Petzold A."/>
            <person name="Susuki M."/>
            <person name="Suzuki K.-i.T."/>
            <person name="Hayashi T."/>
            <person name="Toyoda A."/>
            <person name="Oliveira C."/>
            <person name="Osipova E."/>
            <person name="Leigh N.D."/>
            <person name="Simon A."/>
            <person name="Yun M.H."/>
        </authorList>
    </citation>
    <scope>NUCLEOTIDE SEQUENCE</scope>
    <source>
        <strain evidence="3">20211129_DDA</strain>
        <tissue evidence="3">Liver</tissue>
    </source>
</reference>
<evidence type="ECO:0000313" key="4">
    <source>
        <dbReference type="Proteomes" id="UP001066276"/>
    </source>
</evidence>
<feature type="region of interest" description="Disordered" evidence="1">
    <location>
        <begin position="138"/>
        <end position="179"/>
    </location>
</feature>
<dbReference type="Proteomes" id="UP001066276">
    <property type="component" value="Chromosome 7"/>
</dbReference>
<organism evidence="3 4">
    <name type="scientific">Pleurodeles waltl</name>
    <name type="common">Iberian ribbed newt</name>
    <dbReference type="NCBI Taxonomy" id="8319"/>
    <lineage>
        <taxon>Eukaryota</taxon>
        <taxon>Metazoa</taxon>
        <taxon>Chordata</taxon>
        <taxon>Craniata</taxon>
        <taxon>Vertebrata</taxon>
        <taxon>Euteleostomi</taxon>
        <taxon>Amphibia</taxon>
        <taxon>Batrachia</taxon>
        <taxon>Caudata</taxon>
        <taxon>Salamandroidea</taxon>
        <taxon>Salamandridae</taxon>
        <taxon>Pleurodelinae</taxon>
        <taxon>Pleurodeles</taxon>
    </lineage>
</organism>
<evidence type="ECO:0000256" key="1">
    <source>
        <dbReference type="SAM" id="MobiDB-lite"/>
    </source>
</evidence>
<name>A0AAV7PLC5_PLEWA</name>
<feature type="region of interest" description="Disordered" evidence="1">
    <location>
        <begin position="102"/>
        <end position="122"/>
    </location>
</feature>
<feature type="chain" id="PRO_5043641984" evidence="2">
    <location>
        <begin position="24"/>
        <end position="179"/>
    </location>
</feature>
<evidence type="ECO:0000313" key="3">
    <source>
        <dbReference type="EMBL" id="KAJ1128182.1"/>
    </source>
</evidence>
<dbReference type="EMBL" id="JANPWB010000011">
    <property type="protein sequence ID" value="KAJ1128182.1"/>
    <property type="molecule type" value="Genomic_DNA"/>
</dbReference>